<keyword evidence="2" id="KW-0963">Cytoplasm</keyword>
<feature type="domain" description="Dynein regulatory complex subunit 7 MORN" evidence="5">
    <location>
        <begin position="171"/>
        <end position="210"/>
    </location>
</feature>
<organism evidence="7 8">
    <name type="scientific">Sphaeramia orbicularis</name>
    <name type="common">orbiculate cardinalfish</name>
    <dbReference type="NCBI Taxonomy" id="375764"/>
    <lineage>
        <taxon>Eukaryota</taxon>
        <taxon>Metazoa</taxon>
        <taxon>Chordata</taxon>
        <taxon>Craniata</taxon>
        <taxon>Vertebrata</taxon>
        <taxon>Euteleostomi</taxon>
        <taxon>Actinopterygii</taxon>
        <taxon>Neopterygii</taxon>
        <taxon>Teleostei</taxon>
        <taxon>Neoteleostei</taxon>
        <taxon>Acanthomorphata</taxon>
        <taxon>Gobiaria</taxon>
        <taxon>Kurtiformes</taxon>
        <taxon>Apogonoidei</taxon>
        <taxon>Apogonidae</taxon>
        <taxon>Apogoninae</taxon>
        <taxon>Sphaeramia</taxon>
    </lineage>
</organism>
<feature type="domain" description="Dynein regulatory complex subunit 7 MORN" evidence="5">
    <location>
        <begin position="218"/>
        <end position="388"/>
    </location>
</feature>
<dbReference type="Pfam" id="PF24667">
    <property type="entry name" value="MORN_DRC7"/>
    <property type="match status" value="2"/>
</dbReference>
<evidence type="ECO:0000259" key="4">
    <source>
        <dbReference type="Pfam" id="PF24656"/>
    </source>
</evidence>
<dbReference type="InterPro" id="IPR056291">
    <property type="entry name" value="MORN_DRC7"/>
</dbReference>
<evidence type="ECO:0000256" key="2">
    <source>
        <dbReference type="ARBA" id="ARBA00022490"/>
    </source>
</evidence>
<protein>
    <recommendedName>
        <fullName evidence="9">Dynein regulatory complex subunit 7</fullName>
    </recommendedName>
</protein>
<evidence type="ECO:0000313" key="7">
    <source>
        <dbReference type="Ensembl" id="ENSSORP00005022012.1"/>
    </source>
</evidence>
<evidence type="ECO:0008006" key="9">
    <source>
        <dbReference type="Google" id="ProtNLM"/>
    </source>
</evidence>
<dbReference type="PANTHER" id="PTHR35249">
    <property type="entry name" value="DYNEIN REGULATORY COMPLEX SUBUNIT 7"/>
    <property type="match status" value="1"/>
</dbReference>
<dbReference type="Pfam" id="PF24656">
    <property type="entry name" value="CEPT76_peptidase"/>
    <property type="match status" value="1"/>
</dbReference>
<dbReference type="InParanoid" id="A0A672ZZV6"/>
<dbReference type="InterPro" id="IPR033551">
    <property type="entry name" value="DRC7/lobo"/>
</dbReference>
<evidence type="ECO:0000256" key="3">
    <source>
        <dbReference type="ARBA" id="ARBA00023212"/>
    </source>
</evidence>
<dbReference type="InterPro" id="IPR056292">
    <property type="entry name" value="DRC7_C"/>
</dbReference>
<dbReference type="GO" id="GO:0005856">
    <property type="term" value="C:cytoskeleton"/>
    <property type="evidence" value="ECO:0007669"/>
    <property type="project" value="UniProtKB-SubCell"/>
</dbReference>
<proteinExistence type="predicted"/>
<feature type="domain" description="Dynein regulatory complex subunit 7 C-terminal" evidence="6">
    <location>
        <begin position="449"/>
        <end position="532"/>
    </location>
</feature>
<evidence type="ECO:0000259" key="5">
    <source>
        <dbReference type="Pfam" id="PF24667"/>
    </source>
</evidence>
<evidence type="ECO:0000313" key="8">
    <source>
        <dbReference type="Proteomes" id="UP000472271"/>
    </source>
</evidence>
<dbReference type="InterPro" id="IPR056290">
    <property type="entry name" value="CEPT76/DRC7_peptidase-like_dom"/>
</dbReference>
<dbReference type="PANTHER" id="PTHR35249:SF2">
    <property type="entry name" value="DYNEIN REGULATORY COMPLEX SUBUNIT 7"/>
    <property type="match status" value="1"/>
</dbReference>
<dbReference type="GO" id="GO:0030317">
    <property type="term" value="P:flagellated sperm motility"/>
    <property type="evidence" value="ECO:0007669"/>
    <property type="project" value="TreeGrafter"/>
</dbReference>
<dbReference type="AlphaFoldDB" id="A0A672ZZV6"/>
<name>A0A672ZZV6_9TELE</name>
<reference evidence="7" key="1">
    <citation type="submission" date="2025-08" db="UniProtKB">
        <authorList>
            <consortium name="Ensembl"/>
        </authorList>
    </citation>
    <scope>IDENTIFICATION</scope>
</reference>
<reference evidence="7" key="2">
    <citation type="submission" date="2025-09" db="UniProtKB">
        <authorList>
            <consortium name="Ensembl"/>
        </authorList>
    </citation>
    <scope>IDENTIFICATION</scope>
</reference>
<evidence type="ECO:0000259" key="6">
    <source>
        <dbReference type="Pfam" id="PF24671"/>
    </source>
</evidence>
<keyword evidence="3" id="KW-0206">Cytoskeleton</keyword>
<comment type="subcellular location">
    <subcellularLocation>
        <location evidence="1">Cytoplasm</location>
        <location evidence="1">Cytoskeleton</location>
    </subcellularLocation>
</comment>
<dbReference type="Proteomes" id="UP000472271">
    <property type="component" value="Unassembled WGS sequence"/>
</dbReference>
<dbReference type="Ensembl" id="ENSSORT00005022667.1">
    <property type="protein sequence ID" value="ENSSORP00005022012.1"/>
    <property type="gene ID" value="ENSSORG00005010751.1"/>
</dbReference>
<dbReference type="GO" id="GO:0031514">
    <property type="term" value="C:motile cilium"/>
    <property type="evidence" value="ECO:0007669"/>
    <property type="project" value="TreeGrafter"/>
</dbReference>
<feature type="domain" description="CEP76/DRC7 peptidase-like" evidence="4">
    <location>
        <begin position="51"/>
        <end position="123"/>
    </location>
</feature>
<dbReference type="Pfam" id="PF24671">
    <property type="entry name" value="DRC7_C"/>
    <property type="match status" value="1"/>
</dbReference>
<accession>A0A672ZZV6</accession>
<keyword evidence="8" id="KW-1185">Reference proteome</keyword>
<evidence type="ECO:0000256" key="1">
    <source>
        <dbReference type="ARBA" id="ARBA00004245"/>
    </source>
</evidence>
<sequence>MCVLDQRTRPCPLLDAQVTPRISWQIEEEPEEQQEDGGGRSPDPLHGLRIHCWVLVLAGSRGVWENFFIDPLTGRSYSTGDSSFLAVESVWDNFNYYVNMQDCSNGVQDLVYDLDERSCWEPLLYDVTDRKQLMESSDLHNMGPLTQMKSVWDSNCASVGSVGSDLELGFPDGHKDTEYRKAKVDRFSPVLRRDRLVQRLTRFRDLDCECFIQRFNPQTNEHDMEFSSRARVDRLVRRVESPLEMTETYEARPDHLFYRRVRFAEPADERARQPAVKAVVERFHRNPSKPAHEDVAQRAFLLAQRRIEVTYHLEEDRFIPSKRKFIKPRESTERTKAGDFTQHMVSSFQVDRSKTPLSLLRLYQMLVSLMKDEDKVSAEIRESKKEVTCQTLMFTPSAGVYVCDDVSVSDDVIVCDACCCPWEAEDVEEQWRLQQVEDVLTRFLVGLQTQTQTQELHQRCLSEFTDRMKEQAQLIQNQHQKESQEMQDKEQWYQENQVNLNLQEVLDYHSYQEDKRKNIELIKTRLQLKRNETRRSMRNFKPTQVPHRHIEGRTH</sequence>